<dbReference type="Gene3D" id="2.40.330.10">
    <property type="entry name" value="DNA-binding pseudobarrel domain"/>
    <property type="match status" value="1"/>
</dbReference>
<evidence type="ECO:0008006" key="8">
    <source>
        <dbReference type="Google" id="ProtNLM"/>
    </source>
</evidence>
<evidence type="ECO:0000256" key="3">
    <source>
        <dbReference type="ARBA" id="ARBA00023125"/>
    </source>
</evidence>
<evidence type="ECO:0000313" key="7">
    <source>
        <dbReference type="Proteomes" id="UP000011116"/>
    </source>
</evidence>
<keyword evidence="3" id="KW-0238">DNA-binding</keyword>
<reference evidence="6" key="2">
    <citation type="submission" date="2020-10" db="EMBL/GenBank/DDBJ databases">
        <authorList>
            <person name="Scholz U."/>
            <person name="Mascher M."/>
            <person name="Fiebig A."/>
        </authorList>
    </citation>
    <scope>NUCLEOTIDE SEQUENCE [LARGE SCALE GENOMIC DNA]</scope>
    <source>
        <strain evidence="6">cv. Morex</strain>
    </source>
</reference>
<keyword evidence="7" id="KW-1185">Reference proteome</keyword>
<dbReference type="InterPro" id="IPR015300">
    <property type="entry name" value="DNA-bd_pseudobarrel_sf"/>
</dbReference>
<comment type="subcellular location">
    <subcellularLocation>
        <location evidence="1">Nucleus</location>
    </subcellularLocation>
</comment>
<name>A0A8I6WKX6_HORVV</name>
<dbReference type="Proteomes" id="UP000011116">
    <property type="component" value="Chromosome 2H"/>
</dbReference>
<dbReference type="GO" id="GO:0003677">
    <property type="term" value="F:DNA binding"/>
    <property type="evidence" value="ECO:0007669"/>
    <property type="project" value="UniProtKB-KW"/>
</dbReference>
<evidence type="ECO:0000313" key="6">
    <source>
        <dbReference type="EnsemblPlants" id="HORVU.MOREX.r3.2HG0114010.1"/>
    </source>
</evidence>
<evidence type="ECO:0000256" key="2">
    <source>
        <dbReference type="ARBA" id="ARBA00023015"/>
    </source>
</evidence>
<dbReference type="Gramene" id="HORVU.MOREX.r2.2HG0093730.1">
    <property type="protein sequence ID" value="HORVU.MOREX.r2.2HG0093730.1"/>
    <property type="gene ID" value="HORVU.MOREX.r2.2HG0093730"/>
</dbReference>
<evidence type="ECO:0000256" key="5">
    <source>
        <dbReference type="ARBA" id="ARBA00023242"/>
    </source>
</evidence>
<evidence type="ECO:0000256" key="1">
    <source>
        <dbReference type="ARBA" id="ARBA00004123"/>
    </source>
</evidence>
<dbReference type="Gramene" id="HORVU.MOREX.r3.2HG0114010.1">
    <property type="protein sequence ID" value="HORVU.MOREX.r3.2HG0114010.1"/>
    <property type="gene ID" value="HORVU.MOREX.r3.2HG0114010"/>
</dbReference>
<dbReference type="SMR" id="A0A8I6WKX6"/>
<organism evidence="6 7">
    <name type="scientific">Hordeum vulgare subsp. vulgare</name>
    <name type="common">Domesticated barley</name>
    <dbReference type="NCBI Taxonomy" id="112509"/>
    <lineage>
        <taxon>Eukaryota</taxon>
        <taxon>Viridiplantae</taxon>
        <taxon>Streptophyta</taxon>
        <taxon>Embryophyta</taxon>
        <taxon>Tracheophyta</taxon>
        <taxon>Spermatophyta</taxon>
        <taxon>Magnoliopsida</taxon>
        <taxon>Liliopsida</taxon>
        <taxon>Poales</taxon>
        <taxon>Poaceae</taxon>
        <taxon>BOP clade</taxon>
        <taxon>Pooideae</taxon>
        <taxon>Triticodae</taxon>
        <taxon>Triticeae</taxon>
        <taxon>Hordeinae</taxon>
        <taxon>Hordeum</taxon>
    </lineage>
</organism>
<reference evidence="7" key="1">
    <citation type="journal article" date="2012" name="Nature">
        <title>A physical, genetic and functional sequence assembly of the barley genome.</title>
        <authorList>
            <consortium name="The International Barley Genome Sequencing Consortium"/>
            <person name="Mayer K.F."/>
            <person name="Waugh R."/>
            <person name="Brown J.W."/>
            <person name="Schulman A."/>
            <person name="Langridge P."/>
            <person name="Platzer M."/>
            <person name="Fincher G.B."/>
            <person name="Muehlbauer G.J."/>
            <person name="Sato K."/>
            <person name="Close T.J."/>
            <person name="Wise R.P."/>
            <person name="Stein N."/>
        </authorList>
    </citation>
    <scope>NUCLEOTIDE SEQUENCE [LARGE SCALE GENOMIC DNA]</scope>
    <source>
        <strain evidence="7">cv. Morex</strain>
    </source>
</reference>
<keyword evidence="2" id="KW-0805">Transcription regulation</keyword>
<dbReference type="GO" id="GO:0005634">
    <property type="term" value="C:nucleus"/>
    <property type="evidence" value="ECO:0007669"/>
    <property type="project" value="UniProtKB-SubCell"/>
</dbReference>
<dbReference type="AlphaFoldDB" id="A0A8I6WKX6"/>
<keyword evidence="4" id="KW-0804">Transcription</keyword>
<protein>
    <recommendedName>
        <fullName evidence="8">TF-B3 domain-containing protein</fullName>
    </recommendedName>
</protein>
<evidence type="ECO:0000256" key="4">
    <source>
        <dbReference type="ARBA" id="ARBA00023163"/>
    </source>
</evidence>
<proteinExistence type="predicted"/>
<sequence>MVCPVCYAHCENSTTKRWGVYVKDDPEALINIPCTIRDSLKHVAGRSFNFKADGNMYVLDVYRGHNTTVMGGNDWVKFVTDFNLGAGSYVVFDTSKRTVEAYVVHLGFGDFANDGESDEDVEGEGAGVEVFNIESDEDDHEEGDAQEVVYTQGCVLSGVEESLLDVVLANNDGYIGSFFIHRLTTTNITKKIVKIPRKVAQQLNLPLVGVAGIRLEAGECMKVAYHTDCDGRMVFNNRWGGFATQTNLEEGDAVVFSFKPSNRGSMNIICVVHILRMPVV</sequence>
<keyword evidence="5" id="KW-0539">Nucleus</keyword>
<accession>A0A8I6WKX6</accession>
<reference evidence="6" key="3">
    <citation type="submission" date="2022-01" db="UniProtKB">
        <authorList>
            <consortium name="EnsemblPlants"/>
        </authorList>
    </citation>
    <scope>IDENTIFICATION</scope>
    <source>
        <strain evidence="6">subsp. vulgare</strain>
    </source>
</reference>
<dbReference type="EnsemblPlants" id="HORVU.MOREX.r3.2HG0114010.1">
    <property type="protein sequence ID" value="HORVU.MOREX.r3.2HG0114010.1"/>
    <property type="gene ID" value="HORVU.MOREX.r3.2HG0114010"/>
</dbReference>
<dbReference type="SUPFAM" id="SSF101936">
    <property type="entry name" value="DNA-binding pseudobarrel domain"/>
    <property type="match status" value="1"/>
</dbReference>